<feature type="compositionally biased region" description="Basic residues" evidence="1">
    <location>
        <begin position="72"/>
        <end position="100"/>
    </location>
</feature>
<evidence type="ECO:0000256" key="1">
    <source>
        <dbReference type="SAM" id="MobiDB-lite"/>
    </source>
</evidence>
<gene>
    <name evidence="2" type="ORF">MUK42_06275</name>
</gene>
<feature type="region of interest" description="Disordered" evidence="1">
    <location>
        <begin position="1"/>
        <end position="33"/>
    </location>
</feature>
<dbReference type="EMBL" id="CP097510">
    <property type="protein sequence ID" value="URE33654.1"/>
    <property type="molecule type" value="Genomic_DNA"/>
</dbReference>
<evidence type="ECO:0000313" key="2">
    <source>
        <dbReference type="EMBL" id="URE33654.1"/>
    </source>
</evidence>
<accession>A0A9E7HP21</accession>
<feature type="compositionally biased region" description="Basic residues" evidence="1">
    <location>
        <begin position="140"/>
        <end position="150"/>
    </location>
</feature>
<keyword evidence="3" id="KW-1185">Reference proteome</keyword>
<protein>
    <submittedName>
        <fullName evidence="2">Chlorophyll A-B binding protein</fullName>
    </submittedName>
</protein>
<dbReference type="Proteomes" id="UP001055439">
    <property type="component" value="Chromosome 8"/>
</dbReference>
<feature type="region of interest" description="Disordered" evidence="1">
    <location>
        <begin position="69"/>
        <end position="166"/>
    </location>
</feature>
<reference evidence="2" key="1">
    <citation type="submission" date="2022-05" db="EMBL/GenBank/DDBJ databases">
        <title>The Musa troglodytarum L. genome provides insights into the mechanism of non-climacteric behaviour and enrichment of carotenoids.</title>
        <authorList>
            <person name="Wang J."/>
        </authorList>
    </citation>
    <scope>NUCLEOTIDE SEQUENCE</scope>
    <source>
        <tissue evidence="2">Leaf</tissue>
    </source>
</reference>
<sequence length="166" mass="18812">MEPASGDRPLPVGDAGRCRHLHPGAAHQDRHPQHPLVVHRRPAAVLHGHHHPVCDRAHFDRVGRGAEVGGHHQARLRQHRPHLPQQQAHRHRRRLPRRLLVRPPRLGQWLAGEGEGAEDQGDQEREAGDVGGDGRMVPGHLHRNRAHRQPLRAPCRPRPCHSFRCK</sequence>
<dbReference type="OrthoDB" id="423598at2759"/>
<evidence type="ECO:0000313" key="3">
    <source>
        <dbReference type="Proteomes" id="UP001055439"/>
    </source>
</evidence>
<organism evidence="2 3">
    <name type="scientific">Musa troglodytarum</name>
    <name type="common">fe'i banana</name>
    <dbReference type="NCBI Taxonomy" id="320322"/>
    <lineage>
        <taxon>Eukaryota</taxon>
        <taxon>Viridiplantae</taxon>
        <taxon>Streptophyta</taxon>
        <taxon>Embryophyta</taxon>
        <taxon>Tracheophyta</taxon>
        <taxon>Spermatophyta</taxon>
        <taxon>Magnoliopsida</taxon>
        <taxon>Liliopsida</taxon>
        <taxon>Zingiberales</taxon>
        <taxon>Musaceae</taxon>
        <taxon>Musa</taxon>
    </lineage>
</organism>
<proteinExistence type="predicted"/>
<dbReference type="AlphaFoldDB" id="A0A9E7HP21"/>
<name>A0A9E7HP21_9LILI</name>